<proteinExistence type="inferred from homology"/>
<evidence type="ECO:0000256" key="1">
    <source>
        <dbReference type="ARBA" id="ARBA00022729"/>
    </source>
</evidence>
<dbReference type="Proteomes" id="UP000078284">
    <property type="component" value="Chromosome 2"/>
</dbReference>
<dbReference type="SUPFAM" id="SSF101148">
    <property type="entry name" value="Plant invertase/pectin methylesterase inhibitor"/>
    <property type="match status" value="1"/>
</dbReference>
<dbReference type="AlphaFoldDB" id="A0A178VXZ0"/>
<dbReference type="EMBL" id="CACRSJ010000105">
    <property type="protein sequence ID" value="VYS55810.1"/>
    <property type="molecule type" value="Genomic_DNA"/>
</dbReference>
<dbReference type="NCBIfam" id="TIGR01614">
    <property type="entry name" value="PME_inhib"/>
    <property type="match status" value="1"/>
</dbReference>
<dbReference type="PANTHER" id="PTHR36710:SF21">
    <property type="entry name" value="PECTINESTERASE INHIBITOR DOMAIN-CONTAINING PROTEIN"/>
    <property type="match status" value="1"/>
</dbReference>
<evidence type="ECO:0000259" key="4">
    <source>
        <dbReference type="SMART" id="SM00856"/>
    </source>
</evidence>
<keyword evidence="1" id="KW-0732">Signal</keyword>
<protein>
    <recommendedName>
        <fullName evidence="4">Pectinesterase inhibitor domain-containing protein</fullName>
    </recommendedName>
</protein>
<dbReference type="InterPro" id="IPR035513">
    <property type="entry name" value="Invertase/methylesterase_inhib"/>
</dbReference>
<evidence type="ECO:0000313" key="7">
    <source>
        <dbReference type="Proteomes" id="UP000078284"/>
    </source>
</evidence>
<evidence type="ECO:0000313" key="8">
    <source>
        <dbReference type="Proteomes" id="UP000426265"/>
    </source>
</evidence>
<dbReference type="GO" id="GO:0004857">
    <property type="term" value="F:enzyme inhibitor activity"/>
    <property type="evidence" value="ECO:0007669"/>
    <property type="project" value="InterPro"/>
</dbReference>
<dbReference type="InterPro" id="IPR052421">
    <property type="entry name" value="PCW_Enzyme_Inhibitor"/>
</dbReference>
<dbReference type="Pfam" id="PF04043">
    <property type="entry name" value="PMEI"/>
    <property type="match status" value="1"/>
</dbReference>
<evidence type="ECO:0000256" key="3">
    <source>
        <dbReference type="ARBA" id="ARBA00038471"/>
    </source>
</evidence>
<dbReference type="PANTHER" id="PTHR36710">
    <property type="entry name" value="PECTINESTERASE INHIBITOR-LIKE"/>
    <property type="match status" value="1"/>
</dbReference>
<sequence>MEPYKAIILIGVTVCCYTFSGVSNVHATGRSVEETSQVPASSPDPSLIEPPVSSISVVPASAPSPTSEDINTGSNLAPTAAVYAPGPSQEDIDINFDSVTNIADLAPKFEHINKFDFSSMKIDTTAKDLCKNTDYNNECIAAILPDLQKQAEGEGGDGGIAPKDVMRMEAESLLKKANATLDYAKRVVEDSKTPMPVKEAMSVCVENYDSLISGLEDAKMAMEEGDYGRLDSVLSAAISDVSTCSDNFVDIPDVDSPTASLDDLMKKLCSNVLAMSQKVQNR</sequence>
<reference evidence="7" key="1">
    <citation type="journal article" date="2016" name="Proc. Natl. Acad. Sci. U.S.A.">
        <title>Chromosome-level assembly of Arabidopsis thaliana Ler reveals the extent of translocation and inversion polymorphisms.</title>
        <authorList>
            <person name="Zapata L."/>
            <person name="Ding J."/>
            <person name="Willing E.M."/>
            <person name="Hartwig B."/>
            <person name="Bezdan D."/>
            <person name="Jiao W.B."/>
            <person name="Patel V."/>
            <person name="Velikkakam James G."/>
            <person name="Koornneef M."/>
            <person name="Ossowski S."/>
            <person name="Schneeberger K."/>
        </authorList>
    </citation>
    <scope>NUCLEOTIDE SEQUENCE [LARGE SCALE GENOMIC DNA]</scope>
    <source>
        <strain evidence="7">cv. Landsberg erecta</strain>
    </source>
</reference>
<accession>A0A178VXZ0</accession>
<dbReference type="FunFam" id="1.20.140.40:FF:000003">
    <property type="entry name" value="Invertase/pectin methylesterase inhibitor family protein"/>
    <property type="match status" value="1"/>
</dbReference>
<reference evidence="5" key="2">
    <citation type="submission" date="2016-03" db="EMBL/GenBank/DDBJ databases">
        <title>Full-length assembly of Arabidopsis thaliana Ler reveals the complement of translocations and inversions.</title>
        <authorList>
            <person name="Zapata L."/>
            <person name="Schneeberger K."/>
            <person name="Ossowski S."/>
        </authorList>
    </citation>
    <scope>NUCLEOTIDE SEQUENCE [LARGE SCALE GENOMIC DNA]</scope>
    <source>
        <tissue evidence="5">Leaf</tissue>
    </source>
</reference>
<name>A0A178VXZ0_ARATH</name>
<gene>
    <name evidence="5" type="ordered locus">AXX17_At2g45100</name>
    <name evidence="6" type="ORF">AN1_LOCUS11264</name>
</gene>
<organism evidence="5 7">
    <name type="scientific">Arabidopsis thaliana</name>
    <name type="common">Mouse-ear cress</name>
    <dbReference type="NCBI Taxonomy" id="3702"/>
    <lineage>
        <taxon>Eukaryota</taxon>
        <taxon>Viridiplantae</taxon>
        <taxon>Streptophyta</taxon>
        <taxon>Embryophyta</taxon>
        <taxon>Tracheophyta</taxon>
        <taxon>Spermatophyta</taxon>
        <taxon>Magnoliopsida</taxon>
        <taxon>eudicotyledons</taxon>
        <taxon>Gunneridae</taxon>
        <taxon>Pentapetalae</taxon>
        <taxon>rosids</taxon>
        <taxon>malvids</taxon>
        <taxon>Brassicales</taxon>
        <taxon>Brassicaceae</taxon>
        <taxon>Camelineae</taxon>
        <taxon>Arabidopsis</taxon>
    </lineage>
</organism>
<keyword evidence="2" id="KW-1015">Disulfide bond</keyword>
<evidence type="ECO:0000313" key="6">
    <source>
        <dbReference type="EMBL" id="VYS55810.1"/>
    </source>
</evidence>
<comment type="similarity">
    <text evidence="3">Belongs to the PMEI family.</text>
</comment>
<dbReference type="Proteomes" id="UP000426265">
    <property type="component" value="Unassembled WGS sequence"/>
</dbReference>
<dbReference type="InterPro" id="IPR006501">
    <property type="entry name" value="Pectinesterase_inhib_dom"/>
</dbReference>
<dbReference type="ExpressionAtlas" id="A0A178VXZ0">
    <property type="expression patterns" value="baseline and differential"/>
</dbReference>
<dbReference type="SMART" id="SM00856">
    <property type="entry name" value="PMEI"/>
    <property type="match status" value="1"/>
</dbReference>
<dbReference type="Gene3D" id="1.20.140.40">
    <property type="entry name" value="Invertase/pectin methylesterase inhibitor family protein"/>
    <property type="match status" value="1"/>
</dbReference>
<reference evidence="6 8" key="3">
    <citation type="submission" date="2019-11" db="EMBL/GenBank/DDBJ databases">
        <authorList>
            <person name="Jiao W.-B."/>
            <person name="Schneeberger K."/>
        </authorList>
    </citation>
    <scope>NUCLEOTIDE SEQUENCE [LARGE SCALE GENOMIC DNA]</scope>
    <source>
        <strain evidence="8">cv. An-1</strain>
    </source>
</reference>
<evidence type="ECO:0000313" key="5">
    <source>
        <dbReference type="EMBL" id="OAP09923.1"/>
    </source>
</evidence>
<dbReference type="CDD" id="cd15800">
    <property type="entry name" value="PMEI-like_2"/>
    <property type="match status" value="1"/>
</dbReference>
<evidence type="ECO:0000256" key="2">
    <source>
        <dbReference type="ARBA" id="ARBA00023157"/>
    </source>
</evidence>
<dbReference type="EMBL" id="LUHQ01000002">
    <property type="protein sequence ID" value="OAP09923.1"/>
    <property type="molecule type" value="Genomic_DNA"/>
</dbReference>
<feature type="domain" description="Pectinesterase inhibitor" evidence="4">
    <location>
        <begin position="121"/>
        <end position="275"/>
    </location>
</feature>